<feature type="chain" id="PRO_5031002831" description="SMODS and SLOG-associating 2TM effector domain-containing protein" evidence="1">
    <location>
        <begin position="21"/>
        <end position="437"/>
    </location>
</feature>
<dbReference type="Pfam" id="PF18181">
    <property type="entry name" value="SLATT_1"/>
    <property type="match status" value="1"/>
</dbReference>
<dbReference type="InterPro" id="IPR025325">
    <property type="entry name" value="DUF4231"/>
</dbReference>
<accession>A0A7S4AC95</accession>
<dbReference type="EMBL" id="HBIX01004611">
    <property type="protein sequence ID" value="CAE0710915.1"/>
    <property type="molecule type" value="Transcribed_RNA"/>
</dbReference>
<protein>
    <recommendedName>
        <fullName evidence="2">SMODS and SLOG-associating 2TM effector domain-containing protein</fullName>
    </recommendedName>
</protein>
<keyword evidence="1" id="KW-0732">Signal</keyword>
<evidence type="ECO:0000256" key="1">
    <source>
        <dbReference type="SAM" id="SignalP"/>
    </source>
</evidence>
<feature type="signal peptide" evidence="1">
    <location>
        <begin position="1"/>
        <end position="20"/>
    </location>
</feature>
<dbReference type="InterPro" id="IPR040884">
    <property type="entry name" value="SLATT_1"/>
</dbReference>
<feature type="domain" description="SMODS and SLOG-associating 2TM effector" evidence="2">
    <location>
        <begin position="226"/>
        <end position="360"/>
    </location>
</feature>
<name>A0A7S4AC95_9STRA</name>
<sequence>MRLSSIAVQCLLVFPSLVAAVTVSSIVARGGSTTTRTDNNSNSLGANLGHDIIKEKNAKANTATDDRYVERILQSQWEKHRRWALVAQKRKLKVETGRILKLALISVGAVAQVASTQLVKNKSTASMFGGACIAVGTYIKNQVLTEEETAKMVQSFATSQAIKTEVYKFRAQVTPYNQFKSKPDEALNLLRKRCTTISDSTKDEKFYMTRQDSRPAPGWLDTAEDYIEKRIDVMVNNVYQQRGRLLERRSAFCHNCENALLTLSAAASITSTTQLPAAIQNAVTILSGWGGAFTTISAALAHHVAKEKFSDIAVKYFEAANKLQGVKDGWPSRASMAGAPEWEKQVNKSEDIILSTLEEWAKAKTGDEDLHLEKSAPTPVPVKKEPKKMVWKPDVICGTDESGFYPASDRMQWLMDNANMTETDAQNKVMAEFPEIF</sequence>
<organism evidence="3">
    <name type="scientific">Pseudo-nitzschia australis</name>
    <dbReference type="NCBI Taxonomy" id="44445"/>
    <lineage>
        <taxon>Eukaryota</taxon>
        <taxon>Sar</taxon>
        <taxon>Stramenopiles</taxon>
        <taxon>Ochrophyta</taxon>
        <taxon>Bacillariophyta</taxon>
        <taxon>Bacillariophyceae</taxon>
        <taxon>Bacillariophycidae</taxon>
        <taxon>Bacillariales</taxon>
        <taxon>Bacillariaceae</taxon>
        <taxon>Pseudo-nitzschia</taxon>
    </lineage>
</organism>
<evidence type="ECO:0000313" key="3">
    <source>
        <dbReference type="EMBL" id="CAE0710915.1"/>
    </source>
</evidence>
<evidence type="ECO:0000259" key="2">
    <source>
        <dbReference type="Pfam" id="PF18181"/>
    </source>
</evidence>
<reference evidence="3" key="1">
    <citation type="submission" date="2021-01" db="EMBL/GenBank/DDBJ databases">
        <authorList>
            <person name="Corre E."/>
            <person name="Pelletier E."/>
            <person name="Niang G."/>
            <person name="Scheremetjew M."/>
            <person name="Finn R."/>
            <person name="Kale V."/>
            <person name="Holt S."/>
            <person name="Cochrane G."/>
            <person name="Meng A."/>
            <person name="Brown T."/>
            <person name="Cohen L."/>
        </authorList>
    </citation>
    <scope>NUCLEOTIDE SEQUENCE</scope>
    <source>
        <strain evidence="3">10249 10 AB</strain>
    </source>
</reference>
<dbReference type="Pfam" id="PF14015">
    <property type="entry name" value="DUF4231"/>
    <property type="match status" value="1"/>
</dbReference>
<dbReference type="AlphaFoldDB" id="A0A7S4AC95"/>
<gene>
    <name evidence="3" type="ORF">PAUS00366_LOCUS3642</name>
</gene>
<proteinExistence type="predicted"/>